<dbReference type="Proteomes" id="UP000230233">
    <property type="component" value="Chromosome II"/>
</dbReference>
<name>A0A2G5V358_9PELO</name>
<comment type="caution">
    <text evidence="1">The sequence shown here is derived from an EMBL/GenBank/DDBJ whole genome shotgun (WGS) entry which is preliminary data.</text>
</comment>
<evidence type="ECO:0000313" key="1">
    <source>
        <dbReference type="EMBL" id="PIC45936.1"/>
    </source>
</evidence>
<dbReference type="AlphaFoldDB" id="A0A2G5V358"/>
<reference evidence="2" key="1">
    <citation type="submission" date="2017-10" db="EMBL/GenBank/DDBJ databases">
        <title>Rapid genome shrinkage in a self-fertile nematode reveals novel sperm competition proteins.</title>
        <authorList>
            <person name="Yin D."/>
            <person name="Schwarz E.M."/>
            <person name="Thomas C.G."/>
            <person name="Felde R.L."/>
            <person name="Korf I.F."/>
            <person name="Cutter A.D."/>
            <person name="Schartner C.M."/>
            <person name="Ralston E.J."/>
            <person name="Meyer B.J."/>
            <person name="Haag E.S."/>
        </authorList>
    </citation>
    <scope>NUCLEOTIDE SEQUENCE [LARGE SCALE GENOMIC DNA]</scope>
    <source>
        <strain evidence="2">JU1422</strain>
    </source>
</reference>
<dbReference type="EMBL" id="PDUG01000002">
    <property type="protein sequence ID" value="PIC45936.1"/>
    <property type="molecule type" value="Genomic_DNA"/>
</dbReference>
<protein>
    <submittedName>
        <fullName evidence="1">Uncharacterized protein</fullName>
    </submittedName>
</protein>
<proteinExistence type="predicted"/>
<sequence length="268" mass="30076">MQTCLLRSSTSLLDVFATSSSRISNPTTSSVTSRVPSAAPSVSHVIPFEKVHPLQFLYLLLMIVLRRKEGFPFACHLTSSDAPPTFSSSASGRKGRSFSEMLRERTDLFIHSSGFRYHLDPSFSNFQNLFHISVGTHLVLAMNANVYSIVCLISFLVLCISAQLHADNNAAEVEGIVDKRSPYRLVGWGNNRKLEGGILLHLEFLEFLECDRMAFAFAKRSDEDLDFLEKRARYGFAKRSPYRTFAFAKRASPYGFAFAKRGQFSSFA</sequence>
<accession>A0A2G5V358</accession>
<organism evidence="1 2">
    <name type="scientific">Caenorhabditis nigoni</name>
    <dbReference type="NCBI Taxonomy" id="1611254"/>
    <lineage>
        <taxon>Eukaryota</taxon>
        <taxon>Metazoa</taxon>
        <taxon>Ecdysozoa</taxon>
        <taxon>Nematoda</taxon>
        <taxon>Chromadorea</taxon>
        <taxon>Rhabditida</taxon>
        <taxon>Rhabditina</taxon>
        <taxon>Rhabditomorpha</taxon>
        <taxon>Rhabditoidea</taxon>
        <taxon>Rhabditidae</taxon>
        <taxon>Peloderinae</taxon>
        <taxon>Caenorhabditis</taxon>
    </lineage>
</organism>
<keyword evidence="2" id="KW-1185">Reference proteome</keyword>
<gene>
    <name evidence="1" type="primary">Cni-nlp-18</name>
    <name evidence="1" type="synonym">Cnig_chr_II.g5791</name>
    <name evidence="1" type="ORF">B9Z55_005791</name>
</gene>
<dbReference type="OrthoDB" id="5805917at2759"/>
<evidence type="ECO:0000313" key="2">
    <source>
        <dbReference type="Proteomes" id="UP000230233"/>
    </source>
</evidence>